<evidence type="ECO:0000256" key="2">
    <source>
        <dbReference type="ARBA" id="ARBA00005099"/>
    </source>
</evidence>
<dbReference type="InterPro" id="IPR015422">
    <property type="entry name" value="PyrdxlP-dep_Trfase_small"/>
</dbReference>
<evidence type="ECO:0000256" key="9">
    <source>
        <dbReference type="ARBA" id="ARBA00047630"/>
    </source>
</evidence>
<dbReference type="UniPathway" id="UPA00244">
    <property type="reaction ID" value="UER00311"/>
</dbReference>
<comment type="cofactor">
    <cofactor evidence="1 11">
        <name>pyridoxal 5'-phosphate</name>
        <dbReference type="ChEBI" id="CHEBI:597326"/>
    </cofactor>
</comment>
<accession>H2ZHM9</accession>
<feature type="domain" description="Aminotransferase class V" evidence="14">
    <location>
        <begin position="51"/>
        <end position="400"/>
    </location>
</feature>
<dbReference type="InterPro" id="IPR015424">
    <property type="entry name" value="PyrdxlP-dep_Trfase"/>
</dbReference>
<dbReference type="GO" id="GO:0005737">
    <property type="term" value="C:cytoplasm"/>
    <property type="evidence" value="ECO:0007669"/>
    <property type="project" value="TreeGrafter"/>
</dbReference>
<dbReference type="InterPro" id="IPR022278">
    <property type="entry name" value="Pser_aminoTfrase"/>
</dbReference>
<dbReference type="PANTHER" id="PTHR43247">
    <property type="entry name" value="PHOSPHOSERINE AMINOTRANSFERASE"/>
    <property type="match status" value="1"/>
</dbReference>
<keyword evidence="7" id="KW-0663">Pyridoxal phosphate</keyword>
<evidence type="ECO:0000256" key="5">
    <source>
        <dbReference type="ARBA" id="ARBA00022605"/>
    </source>
</evidence>
<dbReference type="InterPro" id="IPR020578">
    <property type="entry name" value="Aminotrans_V_PyrdxlP_BS"/>
</dbReference>
<dbReference type="EC" id="2.6.1.52" evidence="12"/>
<organism evidence="15 16">
    <name type="scientific">Ciona savignyi</name>
    <name type="common">Pacific transparent sea squirt</name>
    <dbReference type="NCBI Taxonomy" id="51511"/>
    <lineage>
        <taxon>Eukaryota</taxon>
        <taxon>Metazoa</taxon>
        <taxon>Chordata</taxon>
        <taxon>Tunicata</taxon>
        <taxon>Ascidiacea</taxon>
        <taxon>Phlebobranchia</taxon>
        <taxon>Cionidae</taxon>
        <taxon>Ciona</taxon>
    </lineage>
</organism>
<dbReference type="eggNOG" id="KOG2790">
    <property type="taxonomic scope" value="Eukaryota"/>
</dbReference>
<reference evidence="15" key="3">
    <citation type="submission" date="2025-09" db="UniProtKB">
        <authorList>
            <consortium name="Ensembl"/>
        </authorList>
    </citation>
    <scope>IDENTIFICATION</scope>
</reference>
<evidence type="ECO:0000259" key="14">
    <source>
        <dbReference type="Pfam" id="PF00266"/>
    </source>
</evidence>
<dbReference type="GeneTree" id="ENSGT00940000153241"/>
<protein>
    <recommendedName>
        <fullName evidence="12">Phosphoserine aminotransferase</fullName>
        <ecNumber evidence="12">2.6.1.52</ecNumber>
    </recommendedName>
</protein>
<evidence type="ECO:0000256" key="13">
    <source>
        <dbReference type="SAM" id="MobiDB-lite"/>
    </source>
</evidence>
<comment type="similarity">
    <text evidence="3">Belongs to the class-V pyridoxal-phosphate-dependent aminotransferase family. SerC subfamily.</text>
</comment>
<keyword evidence="16" id="KW-1185">Reference proteome</keyword>
<dbReference type="InterPro" id="IPR000192">
    <property type="entry name" value="Aminotrans_V_dom"/>
</dbReference>
<dbReference type="SUPFAM" id="SSF53383">
    <property type="entry name" value="PLP-dependent transferases"/>
    <property type="match status" value="1"/>
</dbReference>
<comment type="catalytic activity">
    <reaction evidence="9">
        <text>4-(phosphooxy)-L-threonine + 2-oxoglutarate = (R)-3-hydroxy-2-oxo-4-phosphooxybutanoate + L-glutamate</text>
        <dbReference type="Rhea" id="RHEA:16573"/>
        <dbReference type="ChEBI" id="CHEBI:16810"/>
        <dbReference type="ChEBI" id="CHEBI:29985"/>
        <dbReference type="ChEBI" id="CHEBI:58452"/>
        <dbReference type="ChEBI" id="CHEBI:58538"/>
        <dbReference type="EC" id="2.6.1.52"/>
    </reaction>
</comment>
<keyword evidence="6 12" id="KW-0808">Transferase</keyword>
<dbReference type="PANTHER" id="PTHR43247:SF1">
    <property type="entry name" value="PHOSPHOSERINE AMINOTRANSFERASE"/>
    <property type="match status" value="1"/>
</dbReference>
<keyword evidence="4 12" id="KW-0032">Aminotransferase</keyword>
<evidence type="ECO:0000256" key="1">
    <source>
        <dbReference type="ARBA" id="ARBA00001933"/>
    </source>
</evidence>
<evidence type="ECO:0000256" key="11">
    <source>
        <dbReference type="RuleBase" id="RU004504"/>
    </source>
</evidence>
<evidence type="ECO:0000256" key="10">
    <source>
        <dbReference type="ARBA" id="ARBA00049007"/>
    </source>
</evidence>
<reference evidence="16" key="1">
    <citation type="submission" date="2003-08" db="EMBL/GenBank/DDBJ databases">
        <authorList>
            <person name="Birren B."/>
            <person name="Nusbaum C."/>
            <person name="Abebe A."/>
            <person name="Abouelleil A."/>
            <person name="Adekoya E."/>
            <person name="Ait-zahra M."/>
            <person name="Allen N."/>
            <person name="Allen T."/>
            <person name="An P."/>
            <person name="Anderson M."/>
            <person name="Anderson S."/>
            <person name="Arachchi H."/>
            <person name="Armbruster J."/>
            <person name="Bachantsang P."/>
            <person name="Baldwin J."/>
            <person name="Barry A."/>
            <person name="Bayul T."/>
            <person name="Blitshsteyn B."/>
            <person name="Bloom T."/>
            <person name="Blye J."/>
            <person name="Boguslavskiy L."/>
            <person name="Borowsky M."/>
            <person name="Boukhgalter B."/>
            <person name="Brunache A."/>
            <person name="Butler J."/>
            <person name="Calixte N."/>
            <person name="Calvo S."/>
            <person name="Camarata J."/>
            <person name="Campo K."/>
            <person name="Chang J."/>
            <person name="Cheshatsang Y."/>
            <person name="Citroen M."/>
            <person name="Collymore A."/>
            <person name="Considine T."/>
            <person name="Cook A."/>
            <person name="Cooke P."/>
            <person name="Corum B."/>
            <person name="Cuomo C."/>
            <person name="David R."/>
            <person name="Dawoe T."/>
            <person name="Degray S."/>
            <person name="Dodge S."/>
            <person name="Dooley K."/>
            <person name="Dorje P."/>
            <person name="Dorjee K."/>
            <person name="Dorris L."/>
            <person name="Duffey N."/>
            <person name="Dupes A."/>
            <person name="Elkins T."/>
            <person name="Engels R."/>
            <person name="Erickson J."/>
            <person name="Farina A."/>
            <person name="Faro S."/>
            <person name="Ferreira P."/>
            <person name="Fischer H."/>
            <person name="Fitzgerald M."/>
            <person name="Foley K."/>
            <person name="Gage D."/>
            <person name="Galagan J."/>
            <person name="Gearin G."/>
            <person name="Gnerre S."/>
            <person name="Gnirke A."/>
            <person name="Goyette A."/>
            <person name="Graham J."/>
            <person name="Grandbois E."/>
            <person name="Gyaltsen K."/>
            <person name="Hafez N."/>
            <person name="Hagopian D."/>
            <person name="Hagos B."/>
            <person name="Hall J."/>
            <person name="Hatcher B."/>
            <person name="Heller A."/>
            <person name="Higgins H."/>
            <person name="Honan T."/>
            <person name="Horn A."/>
            <person name="Houde N."/>
            <person name="Hughes L."/>
            <person name="Hulme W."/>
            <person name="Husby E."/>
            <person name="Iliev I."/>
            <person name="Jaffe D."/>
            <person name="Jones C."/>
            <person name="Kamal M."/>
            <person name="Kamat A."/>
            <person name="Kamvysselis M."/>
            <person name="Karlsson E."/>
            <person name="Kells C."/>
            <person name="Kieu A."/>
            <person name="Kisner P."/>
            <person name="Kodira C."/>
            <person name="Kulbokas E."/>
            <person name="Labutti K."/>
            <person name="Lama D."/>
            <person name="Landers T."/>
            <person name="Leger J."/>
            <person name="Levine S."/>
            <person name="Lewis D."/>
            <person name="Lewis T."/>
            <person name="Lindblad-toh K."/>
            <person name="Liu X."/>
            <person name="Lokyitsang T."/>
            <person name="Lokyitsang Y."/>
            <person name="Lucien O."/>
            <person name="Lui A."/>
            <person name="Ma L.J."/>
            <person name="Mabbitt R."/>
            <person name="Macdonald J."/>
            <person name="Maclean C."/>
            <person name="Major J."/>
            <person name="Manning J."/>
            <person name="Marabella R."/>
            <person name="Maru K."/>
            <person name="Matthews C."/>
            <person name="Mauceli E."/>
            <person name="Mccarthy M."/>
            <person name="Mcdonough S."/>
            <person name="Mcghee T."/>
            <person name="Meldrim J."/>
            <person name="Meneus L."/>
            <person name="Mesirov J."/>
            <person name="Mihalev A."/>
            <person name="Mihova T."/>
            <person name="Mikkelsen T."/>
            <person name="Mlenga V."/>
            <person name="Moru K."/>
            <person name="Mozes J."/>
            <person name="Mulrain L."/>
            <person name="Munson G."/>
            <person name="Naylor J."/>
            <person name="Newes C."/>
            <person name="Nguyen C."/>
            <person name="Nguyen N."/>
            <person name="Nguyen T."/>
            <person name="Nicol R."/>
            <person name="Nielsen C."/>
            <person name="Nizzari M."/>
            <person name="Norbu C."/>
            <person name="Norbu N."/>
            <person name="O'donnell P."/>
            <person name="Okoawo O."/>
            <person name="O'leary S."/>
            <person name="Omotosho B."/>
            <person name="O'neill K."/>
            <person name="Osman S."/>
            <person name="Parker S."/>
            <person name="Perrin D."/>
            <person name="Phunkhang P."/>
            <person name="Piqani B."/>
            <person name="Purcell S."/>
            <person name="Rachupka T."/>
            <person name="Ramasamy U."/>
            <person name="Rameau R."/>
            <person name="Ray V."/>
            <person name="Raymond C."/>
            <person name="Retta R."/>
            <person name="Richardson S."/>
            <person name="Rise C."/>
            <person name="Rodriguez J."/>
            <person name="Rogers J."/>
            <person name="Rogov P."/>
            <person name="Rutman M."/>
            <person name="Schupbach R."/>
            <person name="Seaman C."/>
            <person name="Settipalli S."/>
            <person name="Sharpe T."/>
            <person name="Sheridan J."/>
            <person name="Sherpa N."/>
            <person name="Shi J."/>
            <person name="Smirnov S."/>
            <person name="Smith C."/>
            <person name="Sougnez C."/>
            <person name="Spencer B."/>
            <person name="Stalker J."/>
            <person name="Stange-thomann N."/>
            <person name="Stavropoulos S."/>
            <person name="Stetson K."/>
            <person name="Stone C."/>
            <person name="Stone S."/>
            <person name="Stubbs M."/>
            <person name="Talamas J."/>
            <person name="Tchuinga P."/>
            <person name="Tenzing P."/>
            <person name="Tesfaye S."/>
            <person name="Theodore J."/>
            <person name="Thoulutsang Y."/>
            <person name="Topham K."/>
            <person name="Towey S."/>
            <person name="Tsamla T."/>
            <person name="Tsomo N."/>
            <person name="Vallee D."/>
            <person name="Vassiliev H."/>
            <person name="Venkataraman V."/>
            <person name="Vinson J."/>
            <person name="Vo A."/>
            <person name="Wade C."/>
            <person name="Wang S."/>
            <person name="Wangchuk T."/>
            <person name="Wangdi T."/>
            <person name="Whittaker C."/>
            <person name="Wilkinson J."/>
            <person name="Wu Y."/>
            <person name="Wyman D."/>
            <person name="Yadav S."/>
            <person name="Yang S."/>
            <person name="Yang X."/>
            <person name="Yeager S."/>
            <person name="Yee E."/>
            <person name="Young G."/>
            <person name="Zainoun J."/>
            <person name="Zembeck L."/>
            <person name="Zimmer A."/>
            <person name="Zody M."/>
            <person name="Lander E."/>
        </authorList>
    </citation>
    <scope>NUCLEOTIDE SEQUENCE [LARGE SCALE GENOMIC DNA]</scope>
</reference>
<dbReference type="Gene3D" id="3.40.640.10">
    <property type="entry name" value="Type I PLP-dependent aspartate aminotransferase-like (Major domain)"/>
    <property type="match status" value="1"/>
</dbReference>
<keyword evidence="8 12" id="KW-0718">Serine biosynthesis</keyword>
<sequence>MSIINGNGYSNGHTTQNGHSYNGIQAMKNEINKVQSPAVRDNNNVEKPTVINFNPGPAKVDPTVMAQAQKELLNYRNLGFGVLEMSHRSAEFIDIVDKAKTNLKELLNIPDNYKIIFLQGGATGQFSAVPLNLLNLSPDCTADYVVTGTWSAKAAKEAEKYGKINIVHPKLKKYTSIPAEDSWQLNPNAAYVYYCDNETVNGVEFHFVPDTGNVPIVADMSSNILSKPVDVSKFGVIIAGAQKNIGCAGVTLVIIREDLIGHQMKECPAVLDYKLQTDMNSLYNTPPSYSIYLTGLVLQWIKNTGGVTAMSRKCAAKSQLIYSVINNSNGFYHCVLDEDCRSRMNLPFRVGGPGGDQELEALFLERTKQANMVGLKGHRSVGGIRASLYNAVTVEETQQLADLMLSFQQEHA</sequence>
<proteinExistence type="inferred from homology"/>
<dbReference type="GO" id="GO:0004648">
    <property type="term" value="F:O-phospho-L-serine:2-oxoglutarate aminotransferase activity"/>
    <property type="evidence" value="ECO:0007669"/>
    <property type="project" value="UniProtKB-EC"/>
</dbReference>
<dbReference type="FunFam" id="3.40.640.10:FF:000010">
    <property type="entry name" value="Phosphoserine aminotransferase"/>
    <property type="match status" value="1"/>
</dbReference>
<dbReference type="Pfam" id="PF00266">
    <property type="entry name" value="Aminotran_5"/>
    <property type="match status" value="1"/>
</dbReference>
<dbReference type="UniPathway" id="UPA00135">
    <property type="reaction ID" value="UER00197"/>
</dbReference>
<dbReference type="Ensembl" id="ENSCSAVT00000017278.1">
    <property type="protein sequence ID" value="ENSCSAVP00000017095.1"/>
    <property type="gene ID" value="ENSCSAVG00000010051.1"/>
</dbReference>
<dbReference type="FunCoup" id="H2ZHM9">
    <property type="interactions" value="21"/>
</dbReference>
<dbReference type="AlphaFoldDB" id="H2ZHM9"/>
<dbReference type="Proteomes" id="UP000007875">
    <property type="component" value="Unassembled WGS sequence"/>
</dbReference>
<feature type="region of interest" description="Disordered" evidence="13">
    <location>
        <begin position="1"/>
        <end position="21"/>
    </location>
</feature>
<evidence type="ECO:0000256" key="3">
    <source>
        <dbReference type="ARBA" id="ARBA00006904"/>
    </source>
</evidence>
<evidence type="ECO:0000256" key="12">
    <source>
        <dbReference type="RuleBase" id="RU004505"/>
    </source>
</evidence>
<dbReference type="GO" id="GO:0030170">
    <property type="term" value="F:pyridoxal phosphate binding"/>
    <property type="evidence" value="ECO:0007669"/>
    <property type="project" value="TreeGrafter"/>
</dbReference>
<dbReference type="FunFam" id="3.90.1150.10:FF:000006">
    <property type="entry name" value="Phosphoserine aminotransferase"/>
    <property type="match status" value="1"/>
</dbReference>
<dbReference type="InParanoid" id="H2ZHM9"/>
<reference evidence="15" key="2">
    <citation type="submission" date="2025-08" db="UniProtKB">
        <authorList>
            <consortium name="Ensembl"/>
        </authorList>
    </citation>
    <scope>IDENTIFICATION</scope>
</reference>
<comment type="pathway">
    <text evidence="2 12">Amino-acid biosynthesis; L-serine biosynthesis; L-serine from 3-phospho-D-glycerate: step 2/3.</text>
</comment>
<evidence type="ECO:0000256" key="7">
    <source>
        <dbReference type="ARBA" id="ARBA00022898"/>
    </source>
</evidence>
<dbReference type="NCBIfam" id="TIGR01364">
    <property type="entry name" value="serC_1"/>
    <property type="match status" value="1"/>
</dbReference>
<evidence type="ECO:0000256" key="6">
    <source>
        <dbReference type="ARBA" id="ARBA00022679"/>
    </source>
</evidence>
<dbReference type="HAMAP" id="MF_00160">
    <property type="entry name" value="SerC_aminotrans_5"/>
    <property type="match status" value="1"/>
</dbReference>
<dbReference type="OMA" id="AFVYFCD"/>
<evidence type="ECO:0000256" key="4">
    <source>
        <dbReference type="ARBA" id="ARBA00022576"/>
    </source>
</evidence>
<dbReference type="PIRSF" id="PIRSF000525">
    <property type="entry name" value="SerC"/>
    <property type="match status" value="1"/>
</dbReference>
<comment type="catalytic activity">
    <reaction evidence="10 12">
        <text>O-phospho-L-serine + 2-oxoglutarate = 3-phosphooxypyruvate + L-glutamate</text>
        <dbReference type="Rhea" id="RHEA:14329"/>
        <dbReference type="ChEBI" id="CHEBI:16810"/>
        <dbReference type="ChEBI" id="CHEBI:18110"/>
        <dbReference type="ChEBI" id="CHEBI:29985"/>
        <dbReference type="ChEBI" id="CHEBI:57524"/>
        <dbReference type="EC" id="2.6.1.52"/>
    </reaction>
</comment>
<dbReference type="Gene3D" id="3.90.1150.10">
    <property type="entry name" value="Aspartate Aminotransferase, domain 1"/>
    <property type="match status" value="1"/>
</dbReference>
<name>H2ZHM9_CIOSA</name>
<evidence type="ECO:0000313" key="16">
    <source>
        <dbReference type="Proteomes" id="UP000007875"/>
    </source>
</evidence>
<dbReference type="InterPro" id="IPR015421">
    <property type="entry name" value="PyrdxlP-dep_Trfase_major"/>
</dbReference>
<dbReference type="STRING" id="51511.ENSCSAVP00000017095"/>
<dbReference type="PROSITE" id="PS00595">
    <property type="entry name" value="AA_TRANSFER_CLASS_5"/>
    <property type="match status" value="1"/>
</dbReference>
<keyword evidence="5 12" id="KW-0028">Amino-acid biosynthesis</keyword>
<dbReference type="GO" id="GO:0006564">
    <property type="term" value="P:L-serine biosynthetic process"/>
    <property type="evidence" value="ECO:0007669"/>
    <property type="project" value="UniProtKB-KW"/>
</dbReference>
<dbReference type="NCBIfam" id="NF003764">
    <property type="entry name" value="PRK05355.1"/>
    <property type="match status" value="1"/>
</dbReference>
<evidence type="ECO:0000313" key="15">
    <source>
        <dbReference type="Ensembl" id="ENSCSAVP00000017095.1"/>
    </source>
</evidence>
<evidence type="ECO:0000256" key="8">
    <source>
        <dbReference type="ARBA" id="ARBA00023299"/>
    </source>
</evidence>
<dbReference type="CDD" id="cd00611">
    <property type="entry name" value="PSAT_like"/>
    <property type="match status" value="1"/>
</dbReference>